<reference evidence="1" key="1">
    <citation type="submission" date="2022-12" db="EMBL/GenBank/DDBJ databases">
        <title>New Phytohabitans aurantiacus sp. RD004123 nov., an actinomycete isolated from soil.</title>
        <authorList>
            <person name="Triningsih D.W."/>
            <person name="Harunari E."/>
            <person name="Igarashi Y."/>
        </authorList>
    </citation>
    <scope>NUCLEOTIDE SEQUENCE</scope>
    <source>
        <strain evidence="1">RD004123</strain>
    </source>
</reference>
<gene>
    <name evidence="1" type="ORF">Pa4123_92440</name>
</gene>
<dbReference type="Proteomes" id="UP001144280">
    <property type="component" value="Unassembled WGS sequence"/>
</dbReference>
<organism evidence="1 2">
    <name type="scientific">Phytohabitans aurantiacus</name>
    <dbReference type="NCBI Taxonomy" id="3016789"/>
    <lineage>
        <taxon>Bacteria</taxon>
        <taxon>Bacillati</taxon>
        <taxon>Actinomycetota</taxon>
        <taxon>Actinomycetes</taxon>
        <taxon>Micromonosporales</taxon>
        <taxon>Micromonosporaceae</taxon>
    </lineage>
</organism>
<evidence type="ECO:0000313" key="2">
    <source>
        <dbReference type="Proteomes" id="UP001144280"/>
    </source>
</evidence>
<comment type="caution">
    <text evidence="1">The sequence shown here is derived from an EMBL/GenBank/DDBJ whole genome shotgun (WGS) entry which is preliminary data.</text>
</comment>
<evidence type="ECO:0000313" key="1">
    <source>
        <dbReference type="EMBL" id="GLI03963.1"/>
    </source>
</evidence>
<protein>
    <submittedName>
        <fullName evidence="1">Uncharacterized protein</fullName>
    </submittedName>
</protein>
<keyword evidence="2" id="KW-1185">Reference proteome</keyword>
<dbReference type="EMBL" id="BSDI01000126">
    <property type="protein sequence ID" value="GLI03963.1"/>
    <property type="molecule type" value="Genomic_DNA"/>
</dbReference>
<sequence>MPEIGTKTSPKMHIRRVFVQMLGPPGLTDGEMIDWYVGEGAQAGAPRTVC</sequence>
<proteinExistence type="predicted"/>
<name>A0ABQ5RCK9_9ACTN</name>
<accession>A0ABQ5RCK9</accession>